<evidence type="ECO:0000313" key="1">
    <source>
        <dbReference type="EMBL" id="GIY16211.1"/>
    </source>
</evidence>
<comment type="caution">
    <text evidence="1">The sequence shown here is derived from an EMBL/GenBank/DDBJ whole genome shotgun (WGS) entry which is preliminary data.</text>
</comment>
<keyword evidence="2" id="KW-1185">Reference proteome</keyword>
<accession>A0AAV4R7A4</accession>
<organism evidence="1 2">
    <name type="scientific">Caerostris darwini</name>
    <dbReference type="NCBI Taxonomy" id="1538125"/>
    <lineage>
        <taxon>Eukaryota</taxon>
        <taxon>Metazoa</taxon>
        <taxon>Ecdysozoa</taxon>
        <taxon>Arthropoda</taxon>
        <taxon>Chelicerata</taxon>
        <taxon>Arachnida</taxon>
        <taxon>Araneae</taxon>
        <taxon>Araneomorphae</taxon>
        <taxon>Entelegynae</taxon>
        <taxon>Araneoidea</taxon>
        <taxon>Araneidae</taxon>
        <taxon>Caerostris</taxon>
    </lineage>
</organism>
<reference evidence="1 2" key="1">
    <citation type="submission" date="2021-06" db="EMBL/GenBank/DDBJ databases">
        <title>Caerostris darwini draft genome.</title>
        <authorList>
            <person name="Kono N."/>
            <person name="Arakawa K."/>
        </authorList>
    </citation>
    <scope>NUCLEOTIDE SEQUENCE [LARGE SCALE GENOMIC DNA]</scope>
</reference>
<evidence type="ECO:0000313" key="2">
    <source>
        <dbReference type="Proteomes" id="UP001054837"/>
    </source>
</evidence>
<dbReference type="EMBL" id="BPLQ01005651">
    <property type="protein sequence ID" value="GIY16211.1"/>
    <property type="molecule type" value="Genomic_DNA"/>
</dbReference>
<gene>
    <name evidence="1" type="ORF">CDAR_580541</name>
</gene>
<name>A0AAV4R7A4_9ARAC</name>
<dbReference type="Proteomes" id="UP001054837">
    <property type="component" value="Unassembled WGS sequence"/>
</dbReference>
<sequence>MLSPLYPSLYVPYLFKYTTPPYPQPATGEDLITLMQGFRRGVGGLSFECTRVVTIIIEEWGPRPFVKRSHAKAMPLLWSNRFPAGPWQHSVFLAPQHCCDEEEEFFHCSLSGKNGWDGFSGLRG</sequence>
<protein>
    <submittedName>
        <fullName evidence="1">Uncharacterized protein</fullName>
    </submittedName>
</protein>
<dbReference type="AlphaFoldDB" id="A0AAV4R7A4"/>
<proteinExistence type="predicted"/>